<dbReference type="GO" id="GO:0005737">
    <property type="term" value="C:cytoplasm"/>
    <property type="evidence" value="ECO:0007669"/>
    <property type="project" value="TreeGrafter"/>
</dbReference>
<dbReference type="InterPro" id="IPR036249">
    <property type="entry name" value="Thioredoxin-like_sf"/>
</dbReference>
<keyword evidence="8" id="KW-0676">Redox-active center</keyword>
<organism evidence="15 16">
    <name type="scientific">Thiorhodococcus minor</name>
    <dbReference type="NCBI Taxonomy" id="57489"/>
    <lineage>
        <taxon>Bacteria</taxon>
        <taxon>Pseudomonadati</taxon>
        <taxon>Pseudomonadota</taxon>
        <taxon>Gammaproteobacteria</taxon>
        <taxon>Chromatiales</taxon>
        <taxon>Chromatiaceae</taxon>
        <taxon>Thiorhodococcus</taxon>
    </lineage>
</organism>
<evidence type="ECO:0000256" key="8">
    <source>
        <dbReference type="ARBA" id="ARBA00023284"/>
    </source>
</evidence>
<protein>
    <recommendedName>
        <fullName evidence="3">thioredoxin-dependent peroxiredoxin</fullName>
        <ecNumber evidence="3">1.11.1.24</ecNumber>
    </recommendedName>
    <alternativeName>
        <fullName evidence="9">Thioredoxin peroxidase</fullName>
    </alternativeName>
    <alternativeName>
        <fullName evidence="11">Thioredoxin-dependent peroxiredoxin Bcp</fullName>
    </alternativeName>
</protein>
<dbReference type="InterPro" id="IPR050924">
    <property type="entry name" value="Peroxiredoxin_BCP/PrxQ"/>
</dbReference>
<dbReference type="PANTHER" id="PTHR42801:SF4">
    <property type="entry name" value="AHPC_TSA FAMILY PROTEIN"/>
    <property type="match status" value="1"/>
</dbReference>
<dbReference type="PIRSF" id="PIRSF000239">
    <property type="entry name" value="AHPC"/>
    <property type="match status" value="1"/>
</dbReference>
<dbReference type="RefSeq" id="WP_164450887.1">
    <property type="nucleotide sequence ID" value="NZ_JAAIJQ010000005.1"/>
</dbReference>
<comment type="caution">
    <text evidence="15">The sequence shown here is derived from an EMBL/GenBank/DDBJ whole genome shotgun (WGS) entry which is preliminary data.</text>
</comment>
<evidence type="ECO:0000313" key="16">
    <source>
        <dbReference type="Proteomes" id="UP000483379"/>
    </source>
</evidence>
<evidence type="ECO:0000256" key="7">
    <source>
        <dbReference type="ARBA" id="ARBA00023157"/>
    </source>
</evidence>
<dbReference type="FunFam" id="3.40.30.10:FF:000007">
    <property type="entry name" value="Thioredoxin-dependent thiol peroxidase"/>
    <property type="match status" value="1"/>
</dbReference>
<evidence type="ECO:0000259" key="14">
    <source>
        <dbReference type="PROSITE" id="PS51352"/>
    </source>
</evidence>
<dbReference type="EMBL" id="JAAIJQ010000005">
    <property type="protein sequence ID" value="NEV60843.1"/>
    <property type="molecule type" value="Genomic_DNA"/>
</dbReference>
<reference evidence="15 16" key="1">
    <citation type="submission" date="2020-02" db="EMBL/GenBank/DDBJ databases">
        <title>Genome sequences of Thiorhodococcus mannitoliphagus and Thiorhodococcus minor, purple sulfur photosynthetic bacteria in the gammaproteobacterial family, Chromatiaceae.</title>
        <authorList>
            <person name="Aviles F.A."/>
            <person name="Meyer T.E."/>
            <person name="Kyndt J.A."/>
        </authorList>
    </citation>
    <scope>NUCLEOTIDE SEQUENCE [LARGE SCALE GENOMIC DNA]</scope>
    <source>
        <strain evidence="15 16">DSM 11518</strain>
    </source>
</reference>
<evidence type="ECO:0000256" key="10">
    <source>
        <dbReference type="ARBA" id="ARBA00038489"/>
    </source>
</evidence>
<dbReference type="InterPro" id="IPR013766">
    <property type="entry name" value="Thioredoxin_domain"/>
</dbReference>
<comment type="similarity">
    <text evidence="10">Belongs to the peroxiredoxin family. BCP/PrxQ subfamily.</text>
</comment>
<evidence type="ECO:0000256" key="9">
    <source>
        <dbReference type="ARBA" id="ARBA00032824"/>
    </source>
</evidence>
<evidence type="ECO:0000313" key="15">
    <source>
        <dbReference type="EMBL" id="NEV60843.1"/>
    </source>
</evidence>
<keyword evidence="7" id="KW-1015">Disulfide bond</keyword>
<dbReference type="CDD" id="cd03017">
    <property type="entry name" value="PRX_BCP"/>
    <property type="match status" value="1"/>
</dbReference>
<gene>
    <name evidence="15" type="ORF">G3446_02850</name>
</gene>
<keyword evidence="6" id="KW-0560">Oxidoreductase</keyword>
<accession>A0A6M0JW64</accession>
<dbReference type="GO" id="GO:0034599">
    <property type="term" value="P:cellular response to oxidative stress"/>
    <property type="evidence" value="ECO:0007669"/>
    <property type="project" value="TreeGrafter"/>
</dbReference>
<dbReference type="Proteomes" id="UP000483379">
    <property type="component" value="Unassembled WGS sequence"/>
</dbReference>
<evidence type="ECO:0000256" key="13">
    <source>
        <dbReference type="PIRSR" id="PIRSR000239-1"/>
    </source>
</evidence>
<evidence type="ECO:0000256" key="5">
    <source>
        <dbReference type="ARBA" id="ARBA00022862"/>
    </source>
</evidence>
<dbReference type="PROSITE" id="PS51352">
    <property type="entry name" value="THIOREDOXIN_2"/>
    <property type="match status" value="1"/>
</dbReference>
<proteinExistence type="inferred from homology"/>
<evidence type="ECO:0000256" key="11">
    <source>
        <dbReference type="ARBA" id="ARBA00042639"/>
    </source>
</evidence>
<dbReference type="InterPro" id="IPR000866">
    <property type="entry name" value="AhpC/TSA"/>
</dbReference>
<dbReference type="Gene3D" id="3.40.30.10">
    <property type="entry name" value="Glutaredoxin"/>
    <property type="match status" value="1"/>
</dbReference>
<evidence type="ECO:0000256" key="6">
    <source>
        <dbReference type="ARBA" id="ARBA00023002"/>
    </source>
</evidence>
<comment type="catalytic activity">
    <reaction evidence="12">
        <text>a hydroperoxide + [thioredoxin]-dithiol = an alcohol + [thioredoxin]-disulfide + H2O</text>
        <dbReference type="Rhea" id="RHEA:62620"/>
        <dbReference type="Rhea" id="RHEA-COMP:10698"/>
        <dbReference type="Rhea" id="RHEA-COMP:10700"/>
        <dbReference type="ChEBI" id="CHEBI:15377"/>
        <dbReference type="ChEBI" id="CHEBI:29950"/>
        <dbReference type="ChEBI" id="CHEBI:30879"/>
        <dbReference type="ChEBI" id="CHEBI:35924"/>
        <dbReference type="ChEBI" id="CHEBI:50058"/>
        <dbReference type="EC" id="1.11.1.24"/>
    </reaction>
</comment>
<name>A0A6M0JW64_9GAMM</name>
<dbReference type="AlphaFoldDB" id="A0A6M0JW64"/>
<dbReference type="EC" id="1.11.1.24" evidence="3"/>
<comment type="function">
    <text evidence="1">Thiol-specific peroxidase that catalyzes the reduction of hydrogen peroxide and organic hydroperoxides to water and alcohols, respectively. Plays a role in cell protection against oxidative stress by detoxifying peroxides and as sensor of hydrogen peroxide-mediated signaling events.</text>
</comment>
<dbReference type="SUPFAM" id="SSF52833">
    <property type="entry name" value="Thioredoxin-like"/>
    <property type="match status" value="1"/>
</dbReference>
<feature type="domain" description="Thioredoxin" evidence="14">
    <location>
        <begin position="3"/>
        <end position="156"/>
    </location>
</feature>
<dbReference type="GO" id="GO:0045454">
    <property type="term" value="P:cell redox homeostasis"/>
    <property type="evidence" value="ECO:0007669"/>
    <property type="project" value="TreeGrafter"/>
</dbReference>
<evidence type="ECO:0000256" key="4">
    <source>
        <dbReference type="ARBA" id="ARBA00022559"/>
    </source>
</evidence>
<comment type="subunit">
    <text evidence="2">Monomer.</text>
</comment>
<dbReference type="InterPro" id="IPR024706">
    <property type="entry name" value="Peroxiredoxin_AhpC-typ"/>
</dbReference>
<dbReference type="GO" id="GO:0008379">
    <property type="term" value="F:thioredoxin peroxidase activity"/>
    <property type="evidence" value="ECO:0007669"/>
    <property type="project" value="TreeGrafter"/>
</dbReference>
<evidence type="ECO:0000256" key="3">
    <source>
        <dbReference type="ARBA" id="ARBA00013017"/>
    </source>
</evidence>
<dbReference type="PANTHER" id="PTHR42801">
    <property type="entry name" value="THIOREDOXIN-DEPENDENT PEROXIDE REDUCTASE"/>
    <property type="match status" value="1"/>
</dbReference>
<evidence type="ECO:0000256" key="12">
    <source>
        <dbReference type="ARBA" id="ARBA00049091"/>
    </source>
</evidence>
<evidence type="ECO:0000256" key="2">
    <source>
        <dbReference type="ARBA" id="ARBA00011245"/>
    </source>
</evidence>
<evidence type="ECO:0000256" key="1">
    <source>
        <dbReference type="ARBA" id="ARBA00003330"/>
    </source>
</evidence>
<keyword evidence="16" id="KW-1185">Reference proteome</keyword>
<dbReference type="Pfam" id="PF00578">
    <property type="entry name" value="AhpC-TSA"/>
    <property type="match status" value="1"/>
</dbReference>
<keyword evidence="5" id="KW-0049">Antioxidant</keyword>
<sequence length="157" mass="17111">MTLKTGETLPDIELPATGDKTVKLSDYRGKALVLYFYPKASTPGCTQEGQDFRDAMDAFTAAGTVILGASRDGIKAQENFKAKQSFPFDLLSDKEEVLCKAFDVIKLKKMYGKESLGVERSTFLIDADGVLRKEWRGVKVKGHVEEVLAAAQALGAS</sequence>
<keyword evidence="4" id="KW-0575">Peroxidase</keyword>
<feature type="active site" description="Cysteine sulfenic acid (-SOH) intermediate; for peroxidase activity" evidence="13">
    <location>
        <position position="45"/>
    </location>
</feature>